<evidence type="ECO:0000313" key="1">
    <source>
        <dbReference type="EMBL" id="KAJ9484673.1"/>
    </source>
</evidence>
<dbReference type="AlphaFoldDB" id="A0AAI9TCT3"/>
<gene>
    <name evidence="1" type="ORF">VN97_g8690</name>
</gene>
<organism evidence="1 2">
    <name type="scientific">Penicillium thymicola</name>
    <dbReference type="NCBI Taxonomy" id="293382"/>
    <lineage>
        <taxon>Eukaryota</taxon>
        <taxon>Fungi</taxon>
        <taxon>Dikarya</taxon>
        <taxon>Ascomycota</taxon>
        <taxon>Pezizomycotina</taxon>
        <taxon>Eurotiomycetes</taxon>
        <taxon>Eurotiomycetidae</taxon>
        <taxon>Eurotiales</taxon>
        <taxon>Aspergillaceae</taxon>
        <taxon>Penicillium</taxon>
    </lineage>
</organism>
<keyword evidence="2" id="KW-1185">Reference proteome</keyword>
<evidence type="ECO:0000313" key="2">
    <source>
        <dbReference type="Proteomes" id="UP001227192"/>
    </source>
</evidence>
<reference evidence="1" key="2">
    <citation type="journal article" date="2016" name="Fungal Biol.">
        <title>Ochratoxin A production by Penicillium thymicola.</title>
        <authorList>
            <person name="Nguyen H.D.T."/>
            <person name="McMullin D.R."/>
            <person name="Ponomareva E."/>
            <person name="Riley R."/>
            <person name="Pomraning K.R."/>
            <person name="Baker S.E."/>
            <person name="Seifert K.A."/>
        </authorList>
    </citation>
    <scope>NUCLEOTIDE SEQUENCE</scope>
    <source>
        <strain evidence="1">DAOM 180753</strain>
    </source>
</reference>
<accession>A0AAI9TCT3</accession>
<name>A0AAI9TCT3_PENTH</name>
<reference evidence="1" key="1">
    <citation type="submission" date="2015-06" db="EMBL/GenBank/DDBJ databases">
        <authorList>
            <person name="Nguyen H."/>
        </authorList>
    </citation>
    <scope>NUCLEOTIDE SEQUENCE</scope>
    <source>
        <strain evidence="1">DAOM 180753</strain>
    </source>
</reference>
<sequence length="88" mass="9768">MSVFLCCVGLGTMVQNMVQGTLGRVWRHSVVCVSDTYFLATANHAITSKPIPGNFPSEIETRSLSFSTLLVWRSHICITSLTALRFFD</sequence>
<dbReference type="EMBL" id="LACB01000319">
    <property type="protein sequence ID" value="KAJ9484673.1"/>
    <property type="molecule type" value="Genomic_DNA"/>
</dbReference>
<proteinExistence type="predicted"/>
<comment type="caution">
    <text evidence="1">The sequence shown here is derived from an EMBL/GenBank/DDBJ whole genome shotgun (WGS) entry which is preliminary data.</text>
</comment>
<dbReference type="Proteomes" id="UP001227192">
    <property type="component" value="Unassembled WGS sequence"/>
</dbReference>
<protein>
    <submittedName>
        <fullName evidence="1">Uncharacterized protein</fullName>
    </submittedName>
</protein>